<dbReference type="PRINTS" id="PR00702">
    <property type="entry name" value="ACRIFLAVINRP"/>
</dbReference>
<feature type="transmembrane region" description="Helical" evidence="1">
    <location>
        <begin position="984"/>
        <end position="1010"/>
    </location>
</feature>
<feature type="transmembrane region" description="Helical" evidence="1">
    <location>
        <begin position="463"/>
        <end position="487"/>
    </location>
</feature>
<gene>
    <name evidence="2" type="ORF">FBZ90_111132</name>
</gene>
<feature type="transmembrane region" description="Helical" evidence="1">
    <location>
        <begin position="906"/>
        <end position="932"/>
    </location>
</feature>
<dbReference type="PANTHER" id="PTHR32063">
    <property type="match status" value="1"/>
</dbReference>
<protein>
    <submittedName>
        <fullName evidence="2">Multidrug efflux pump/multidrug efflux pump</fullName>
    </submittedName>
</protein>
<dbReference type="Proteomes" id="UP000315751">
    <property type="component" value="Unassembled WGS sequence"/>
</dbReference>
<dbReference type="Gene3D" id="3.30.70.1430">
    <property type="entry name" value="Multidrug efflux transporter AcrB pore domain"/>
    <property type="match status" value="2"/>
</dbReference>
<dbReference type="SUPFAM" id="SSF82714">
    <property type="entry name" value="Multidrug efflux transporter AcrB TolC docking domain, DN and DC subdomains"/>
    <property type="match status" value="2"/>
</dbReference>
<feature type="transmembrane region" description="Helical" evidence="1">
    <location>
        <begin position="387"/>
        <end position="410"/>
    </location>
</feature>
<dbReference type="RefSeq" id="WP_145734522.1">
    <property type="nucleotide sequence ID" value="NZ_VITR01000011.1"/>
</dbReference>
<feature type="transmembrane region" description="Helical" evidence="1">
    <location>
        <begin position="855"/>
        <end position="873"/>
    </location>
</feature>
<keyword evidence="1" id="KW-0472">Membrane</keyword>
<feature type="transmembrane region" description="Helical" evidence="1">
    <location>
        <begin position="360"/>
        <end position="381"/>
    </location>
</feature>
<proteinExistence type="predicted"/>
<reference evidence="2 3" key="1">
    <citation type="submission" date="2019-06" db="EMBL/GenBank/DDBJ databases">
        <title>Genomic Encyclopedia of Type Strains, Phase IV (KMG-V): Genome sequencing to study the core and pangenomes of soil and plant-associated prokaryotes.</title>
        <authorList>
            <person name="Whitman W."/>
        </authorList>
    </citation>
    <scope>NUCLEOTIDE SEQUENCE [LARGE SCALE GENOMIC DNA]</scope>
    <source>
        <strain evidence="2 3">BR 11622</strain>
    </source>
</reference>
<dbReference type="SUPFAM" id="SSF82693">
    <property type="entry name" value="Multidrug efflux transporter AcrB pore domain, PN1, PN2, PC1 and PC2 subdomains"/>
    <property type="match status" value="3"/>
</dbReference>
<dbReference type="Pfam" id="PF00873">
    <property type="entry name" value="ACR_tran"/>
    <property type="match status" value="1"/>
</dbReference>
<dbReference type="Gene3D" id="3.30.70.1440">
    <property type="entry name" value="Multidrug efflux transporter AcrB pore domain"/>
    <property type="match status" value="1"/>
</dbReference>
<dbReference type="OrthoDB" id="9806532at2"/>
<feature type="transmembrane region" description="Helical" evidence="1">
    <location>
        <begin position="334"/>
        <end position="353"/>
    </location>
</feature>
<dbReference type="InterPro" id="IPR001036">
    <property type="entry name" value="Acrflvin-R"/>
</dbReference>
<name>A0A560GYL9_9PROT</name>
<keyword evidence="1" id="KW-0812">Transmembrane</keyword>
<evidence type="ECO:0000313" key="3">
    <source>
        <dbReference type="Proteomes" id="UP000315751"/>
    </source>
</evidence>
<dbReference type="GO" id="GO:0005886">
    <property type="term" value="C:plasma membrane"/>
    <property type="evidence" value="ECO:0007669"/>
    <property type="project" value="TreeGrafter"/>
</dbReference>
<dbReference type="SUPFAM" id="SSF82866">
    <property type="entry name" value="Multidrug efflux transporter AcrB transmembrane domain"/>
    <property type="match status" value="2"/>
</dbReference>
<dbReference type="Gene3D" id="3.30.70.1320">
    <property type="entry name" value="Multidrug efflux transporter AcrB pore domain like"/>
    <property type="match status" value="1"/>
</dbReference>
<keyword evidence="1" id="KW-1133">Transmembrane helix</keyword>
<dbReference type="Gene3D" id="3.30.2090.10">
    <property type="entry name" value="Multidrug efflux transporter AcrB TolC docking domain, DN and DC subdomains"/>
    <property type="match status" value="2"/>
</dbReference>
<evidence type="ECO:0000313" key="2">
    <source>
        <dbReference type="EMBL" id="TWB39135.1"/>
    </source>
</evidence>
<accession>A0A560GYL9</accession>
<comment type="caution">
    <text evidence="2">The sequence shown here is derived from an EMBL/GenBank/DDBJ whole genome shotgun (WGS) entry which is preliminary data.</text>
</comment>
<dbReference type="InterPro" id="IPR027463">
    <property type="entry name" value="AcrB_DN_DC_subdom"/>
</dbReference>
<dbReference type="PANTHER" id="PTHR32063:SF21">
    <property type="entry name" value="MULTIDRUG RESISTANCE PROTEIN MDTB"/>
    <property type="match status" value="1"/>
</dbReference>
<feature type="transmembrane region" description="Helical" evidence="1">
    <location>
        <begin position="431"/>
        <end position="451"/>
    </location>
</feature>
<feature type="transmembrane region" description="Helical" evidence="1">
    <location>
        <begin position="953"/>
        <end position="972"/>
    </location>
</feature>
<dbReference type="GO" id="GO:0042910">
    <property type="term" value="F:xenobiotic transmembrane transporter activity"/>
    <property type="evidence" value="ECO:0007669"/>
    <property type="project" value="TreeGrafter"/>
</dbReference>
<dbReference type="Gene3D" id="1.20.1640.10">
    <property type="entry name" value="Multidrug efflux transporter AcrB transmembrane domain"/>
    <property type="match status" value="2"/>
</dbReference>
<organism evidence="2 3">
    <name type="scientific">Nitrospirillum amazonense</name>
    <dbReference type="NCBI Taxonomy" id="28077"/>
    <lineage>
        <taxon>Bacteria</taxon>
        <taxon>Pseudomonadati</taxon>
        <taxon>Pseudomonadota</taxon>
        <taxon>Alphaproteobacteria</taxon>
        <taxon>Rhodospirillales</taxon>
        <taxon>Azospirillaceae</taxon>
        <taxon>Nitrospirillum</taxon>
    </lineage>
</organism>
<sequence length="1027" mass="107238">MGFSSLFIHRPVATGLLAAGLLLLGAVAYRSLPVASVPSVDLPTLYVRADLPGASPETMAATVATPLERQIGVIAGLSELTSVNTVGGSTIVAQFDLTRDVDSAARDVQAAITTAGGLLPSSLPAPPFYVKANPSAFPILTLALTSDTLPGSRVYDYASTVLAQALMEIDGVAQVEIGGAEKTAIRVQADPGALASRGLGLENVRQALANATVNLPKGSLDAGDRNFLVAADDQVFEPAAYRDLAIAYRDGAPVRLGDVAAVQAGTVNNKLASWWNGRPAIIVQVRKQPGADMVATVDRIRAALPRLAAWLPPSIALHITGDRTRVVRAGIGDLYVTLGLTLTLVILVIALFLRRLWAVVIPGATIAVSVAGTVAIMAATGCGLNNLTLMAITVSIGFLVDDAIVVIENITRLVDQGVPPLTAAIRGTRQMTFTVVSITAALLAALIPVVFMDGELGLFFHEFGITLCAAILVSAVVSLSLTPAMCARLLTPSPKPSGTGTGSEAASRRYGAGLERALRHPRLMLLGVGLSVAATLALFAALPKGLLPSQDTGVIRGVTEAPPDISFTAMRDRQQAVDALVRADPAVESVTSSIGVGLWNALNTGTLSITLKPPGERPGERDIATDAVAARLRQALARVPDLAVYLSAVDDFGVGGRMGRARYQYTLRGPKLDDLMAVASQVRDRMRTLPELTDVSTDQEANGLQANLAIDRASAARLGVSTQAIDQTLYDAFGQRQVATLFTEFDQFKVVLEADPTFQKDRQSLTRLYVPSNAGPQVPLSAVTRLDSGYAPLLLNHEGQLPAITLGFNTRDGIAIGQAITVIDDAVRSLRLPPGVTAGYAGTAKAANRSNANQGWLLLGAVVAVYLVLGILYESVAHPLTILSTLPSAGLGAVLALWITRTEVSVIAMIGLILLIGIVMKNAIMMVDAALMAERVLGLAPRAAIVRAATLRFRPIVMTTLTAALGALPLALGLGTGAELRQPLGIAVVGGLLLSQVVTLYTTPVVYLAVTRLRGRKAALPVLQPAA</sequence>
<evidence type="ECO:0000256" key="1">
    <source>
        <dbReference type="SAM" id="Phobius"/>
    </source>
</evidence>
<keyword evidence="3" id="KW-1185">Reference proteome</keyword>
<dbReference type="AlphaFoldDB" id="A0A560GYL9"/>
<dbReference type="EMBL" id="VITR01000011">
    <property type="protein sequence ID" value="TWB39135.1"/>
    <property type="molecule type" value="Genomic_DNA"/>
</dbReference>